<keyword evidence="1" id="KW-0472">Membrane</keyword>
<sequence>MPTPPVVARYGTGPKAMTIGLAVAASGLAVGVYRTEGAADAAILLTLFLPPLALLAVEFWFIRIEISGDNIRCSSPYRPSRSIPITDVTHIDFASLPQWFRIHTNDHGTVRLHGYLAGLYDVLNHLESAGHPFPRVKHVRSPLDSI</sequence>
<protein>
    <recommendedName>
        <fullName evidence="4">PH domain-containing protein</fullName>
    </recommendedName>
</protein>
<dbReference type="RefSeq" id="WP_068267804.1">
    <property type="nucleotide sequence ID" value="NZ_LWSK01000273.1"/>
</dbReference>
<accession>A0A5B1CA35</accession>
<keyword evidence="1" id="KW-0812">Transmembrane</keyword>
<evidence type="ECO:0000313" key="2">
    <source>
        <dbReference type="EMBL" id="KAA1257081.1"/>
    </source>
</evidence>
<proteinExistence type="predicted"/>
<feature type="transmembrane region" description="Helical" evidence="1">
    <location>
        <begin position="16"/>
        <end position="35"/>
    </location>
</feature>
<dbReference type="EMBL" id="VRLW01000005">
    <property type="protein sequence ID" value="KAA1257081.1"/>
    <property type="molecule type" value="Genomic_DNA"/>
</dbReference>
<evidence type="ECO:0000256" key="1">
    <source>
        <dbReference type="SAM" id="Phobius"/>
    </source>
</evidence>
<organism evidence="2 3">
    <name type="scientific">Rubripirellula obstinata</name>
    <dbReference type="NCBI Taxonomy" id="406547"/>
    <lineage>
        <taxon>Bacteria</taxon>
        <taxon>Pseudomonadati</taxon>
        <taxon>Planctomycetota</taxon>
        <taxon>Planctomycetia</taxon>
        <taxon>Pirellulales</taxon>
        <taxon>Pirellulaceae</taxon>
        <taxon>Rubripirellula</taxon>
    </lineage>
</organism>
<feature type="transmembrane region" description="Helical" evidence="1">
    <location>
        <begin position="41"/>
        <end position="62"/>
    </location>
</feature>
<dbReference type="Proteomes" id="UP000322699">
    <property type="component" value="Unassembled WGS sequence"/>
</dbReference>
<evidence type="ECO:0008006" key="4">
    <source>
        <dbReference type="Google" id="ProtNLM"/>
    </source>
</evidence>
<gene>
    <name evidence="2" type="ORF">LF1_56430</name>
</gene>
<reference evidence="2 3" key="1">
    <citation type="submission" date="2019-08" db="EMBL/GenBank/DDBJ databases">
        <title>Deep-cultivation of Planctomycetes and their phenomic and genomic characterization uncovers novel biology.</title>
        <authorList>
            <person name="Wiegand S."/>
            <person name="Jogler M."/>
            <person name="Boedeker C."/>
            <person name="Pinto D."/>
            <person name="Vollmers J."/>
            <person name="Rivas-Marin E."/>
            <person name="Kohn T."/>
            <person name="Peeters S.H."/>
            <person name="Heuer A."/>
            <person name="Rast P."/>
            <person name="Oberbeckmann S."/>
            <person name="Bunk B."/>
            <person name="Jeske O."/>
            <person name="Meyerdierks A."/>
            <person name="Storesund J.E."/>
            <person name="Kallscheuer N."/>
            <person name="Luecker S."/>
            <person name="Lage O.M."/>
            <person name="Pohl T."/>
            <person name="Merkel B.J."/>
            <person name="Hornburger P."/>
            <person name="Mueller R.-W."/>
            <person name="Bruemmer F."/>
            <person name="Labrenz M."/>
            <person name="Spormann A.M."/>
            <person name="Op Den Camp H."/>
            <person name="Overmann J."/>
            <person name="Amann R."/>
            <person name="Jetten M.S.M."/>
            <person name="Mascher T."/>
            <person name="Medema M.H."/>
            <person name="Devos D.P."/>
            <person name="Kaster A.-K."/>
            <person name="Ovreas L."/>
            <person name="Rohde M."/>
            <person name="Galperin M.Y."/>
            <person name="Jogler C."/>
        </authorList>
    </citation>
    <scope>NUCLEOTIDE SEQUENCE [LARGE SCALE GENOMIC DNA]</scope>
    <source>
        <strain evidence="2 3">LF1</strain>
    </source>
</reference>
<keyword evidence="3" id="KW-1185">Reference proteome</keyword>
<dbReference type="AlphaFoldDB" id="A0A5B1CA35"/>
<comment type="caution">
    <text evidence="2">The sequence shown here is derived from an EMBL/GenBank/DDBJ whole genome shotgun (WGS) entry which is preliminary data.</text>
</comment>
<name>A0A5B1CA35_9BACT</name>
<keyword evidence="1" id="KW-1133">Transmembrane helix</keyword>
<dbReference type="OrthoDB" id="95240at203682"/>
<evidence type="ECO:0000313" key="3">
    <source>
        <dbReference type="Proteomes" id="UP000322699"/>
    </source>
</evidence>